<dbReference type="HOGENOM" id="CLU_575658_0_0_1"/>
<accession>K5WPD3</accession>
<feature type="non-terminal residue" evidence="3">
    <location>
        <position position="475"/>
    </location>
</feature>
<dbReference type="EMBL" id="JH930468">
    <property type="protein sequence ID" value="EKM61290.1"/>
    <property type="molecule type" value="Genomic_DNA"/>
</dbReference>
<feature type="coiled-coil region" evidence="1">
    <location>
        <begin position="140"/>
        <end position="202"/>
    </location>
</feature>
<keyword evidence="1" id="KW-0175">Coiled coil</keyword>
<dbReference type="AlphaFoldDB" id="K5WPD3"/>
<protein>
    <recommendedName>
        <fullName evidence="5">TATA element modulatory factor 1 TATA binding domain-containing protein</fullName>
    </recommendedName>
</protein>
<reference evidence="3 4" key="1">
    <citation type="journal article" date="2012" name="BMC Genomics">
        <title>Comparative genomics of the white-rot fungi, Phanerochaete carnosa and P. chrysosporium, to elucidate the genetic basis of the distinct wood types they colonize.</title>
        <authorList>
            <person name="Suzuki H."/>
            <person name="MacDonald J."/>
            <person name="Syed K."/>
            <person name="Salamov A."/>
            <person name="Hori C."/>
            <person name="Aerts A."/>
            <person name="Henrissat B."/>
            <person name="Wiebenga A."/>
            <person name="vanKuyk P.A."/>
            <person name="Barry K."/>
            <person name="Lindquist E."/>
            <person name="LaButti K."/>
            <person name="Lapidus A."/>
            <person name="Lucas S."/>
            <person name="Coutinho P."/>
            <person name="Gong Y."/>
            <person name="Samejima M."/>
            <person name="Mahadevan R."/>
            <person name="Abou-Zaid M."/>
            <person name="de Vries R.P."/>
            <person name="Igarashi K."/>
            <person name="Yadav J.S."/>
            <person name="Grigoriev I.V."/>
            <person name="Master E.R."/>
        </authorList>
    </citation>
    <scope>NUCLEOTIDE SEQUENCE [LARGE SCALE GENOMIC DNA]</scope>
    <source>
        <strain evidence="3 4">HHB-10118-sp</strain>
    </source>
</reference>
<evidence type="ECO:0000313" key="4">
    <source>
        <dbReference type="Proteomes" id="UP000008370"/>
    </source>
</evidence>
<dbReference type="STRING" id="650164.K5WPD3"/>
<feature type="region of interest" description="Disordered" evidence="2">
    <location>
        <begin position="420"/>
        <end position="442"/>
    </location>
</feature>
<keyword evidence="4" id="KW-1185">Reference proteome</keyword>
<name>K5WPD3_PHACS</name>
<dbReference type="KEGG" id="pco:PHACADRAFT_247795"/>
<dbReference type="GeneID" id="18914187"/>
<evidence type="ECO:0000313" key="3">
    <source>
        <dbReference type="EMBL" id="EKM61290.1"/>
    </source>
</evidence>
<feature type="compositionally biased region" description="Basic and acidic residues" evidence="2">
    <location>
        <begin position="433"/>
        <end position="442"/>
    </location>
</feature>
<dbReference type="Gene3D" id="1.20.120.330">
    <property type="entry name" value="Nucleotidyltransferases domain 2"/>
    <property type="match status" value="1"/>
</dbReference>
<dbReference type="InParanoid" id="K5WPD3"/>
<gene>
    <name evidence="3" type="ORF">PHACADRAFT_247795</name>
</gene>
<evidence type="ECO:0000256" key="1">
    <source>
        <dbReference type="SAM" id="Coils"/>
    </source>
</evidence>
<proteinExistence type="predicted"/>
<dbReference type="OrthoDB" id="45365at2759"/>
<evidence type="ECO:0008006" key="5">
    <source>
        <dbReference type="Google" id="ProtNLM"/>
    </source>
</evidence>
<organism evidence="3 4">
    <name type="scientific">Phanerochaete carnosa (strain HHB-10118-sp)</name>
    <name type="common">White-rot fungus</name>
    <name type="synonym">Peniophora carnosa</name>
    <dbReference type="NCBI Taxonomy" id="650164"/>
    <lineage>
        <taxon>Eukaryota</taxon>
        <taxon>Fungi</taxon>
        <taxon>Dikarya</taxon>
        <taxon>Basidiomycota</taxon>
        <taxon>Agaricomycotina</taxon>
        <taxon>Agaricomycetes</taxon>
        <taxon>Polyporales</taxon>
        <taxon>Phanerochaetaceae</taxon>
        <taxon>Phanerochaete</taxon>
    </lineage>
</organism>
<dbReference type="RefSeq" id="XP_007390714.1">
    <property type="nucleotide sequence ID" value="XM_007390652.1"/>
</dbReference>
<sequence>MRQNAVQEAAFYRAKLAALESSSDRDVSRLERERIADLERQVASVSFAQADRDRRIKELEDSLVLQTTLLEQAEARSEDSSKSAGMLAESHAKALQDQQVLRDRCDIMESTTREQADQLLAHKSQFEQREADYIHAQTQLEELTRTREQHVRALEQAQHAVNASSARANELEKQYERSRDQISQLETDLIELRGELEARTTEVETVRIRLADAENSWAKSREEADAFRALTTGSLGKLLDSHRDLQTDEDRLTRGHAEKLTALEGEVSSLRGMLSDATRRTEDAQSELKSERYKLHDLEIDNLALRSQIVGLRTQLSSALADSGRLRKDLAVKDAGLREKTKDLSNTTVKLDMLHKVLAENGMVEGEDSVRNGATPSSPRINQLEEQLATRSRMHERAERELQLALQEKRDAEARVESLSAELDRMQSPSRRNTVEGDRDSRIQELERKLEEVEQSYKARLQQLEDDYQLAVHYV</sequence>
<evidence type="ECO:0000256" key="2">
    <source>
        <dbReference type="SAM" id="MobiDB-lite"/>
    </source>
</evidence>
<dbReference type="Proteomes" id="UP000008370">
    <property type="component" value="Unassembled WGS sequence"/>
</dbReference>
<feature type="region of interest" description="Disordered" evidence="2">
    <location>
        <begin position="74"/>
        <end position="93"/>
    </location>
</feature>